<feature type="compositionally biased region" description="Low complexity" evidence="5">
    <location>
        <begin position="120"/>
        <end position="129"/>
    </location>
</feature>
<feature type="region of interest" description="Disordered" evidence="5">
    <location>
        <begin position="93"/>
        <end position="178"/>
    </location>
</feature>
<sequence length="460" mass="50171">MATTTHPTTAQPAHLAVSIQQGQIEMAWSAALAQLHTGKSTVDLPKQLTSLIGEQGLHEIRCRYSSFINARGTMFWDPDNNVWRFLPPPHFSGDTASSAQSAQPTVTQPPHSDGHSDNFSQSAQSAMAQPAHSNGHHDNFAQSAHSTMAQPAHSDGHPDSFSQSAQPTMVQSAQSTVAQPPQVIHSAVAMPRLDLVQIAREPNRRSRPPRPMNAFMLYRRDNHPFVVANNPGAHNNRISQIIGAMWRNETLQVKQQYRDMAAAHAAHHRQAFPDYRYAPRRATDIKRRKTKAKAKGNVSGEFKVSDAPLNFVEPSFLEQKARIVDSLAGGSDRPTSVGMNAHDALLSMNTSPPNLGWIDMGMASRADQEAYAAVLDNNELLPQAEANAAATASLAEEIATGQSALFNSSHLFNEAFELSATTVQDDFDPFAAASQRNSDLVAEGMLQSFNNGFNFPEREA</sequence>
<accession>A0AA40D5N5</accession>
<dbReference type="GO" id="GO:0005634">
    <property type="term" value="C:nucleus"/>
    <property type="evidence" value="ECO:0007669"/>
    <property type="project" value="UniProtKB-UniRule"/>
</dbReference>
<reference evidence="7" key="1">
    <citation type="submission" date="2023-06" db="EMBL/GenBank/DDBJ databases">
        <title>Multi-omics analyses reveal the molecular pathogenesis toolkit of Lasiodiplodia hormozganensis, a cross-kingdom pathogen.</title>
        <authorList>
            <person name="Felix C."/>
            <person name="Meneses R."/>
            <person name="Goncalves M.F.M."/>
            <person name="Tilleman L."/>
            <person name="Duarte A.S."/>
            <person name="Jorrin-Novo J.V."/>
            <person name="Van De Peer Y."/>
            <person name="Deforce D."/>
            <person name="Van Nieuwerburgh F."/>
            <person name="Esteves A.C."/>
            <person name="Alves A."/>
        </authorList>
    </citation>
    <scope>NUCLEOTIDE SEQUENCE</scope>
    <source>
        <strain evidence="7">CBS 339.90</strain>
    </source>
</reference>
<evidence type="ECO:0000256" key="2">
    <source>
        <dbReference type="ARBA" id="ARBA00023125"/>
    </source>
</evidence>
<dbReference type="EMBL" id="JAUJDW010000008">
    <property type="protein sequence ID" value="KAK0661493.1"/>
    <property type="molecule type" value="Genomic_DNA"/>
</dbReference>
<evidence type="ECO:0000256" key="5">
    <source>
        <dbReference type="SAM" id="MobiDB-lite"/>
    </source>
</evidence>
<evidence type="ECO:0000256" key="1">
    <source>
        <dbReference type="ARBA" id="ARBA00023015"/>
    </source>
</evidence>
<protein>
    <submittedName>
        <fullName evidence="7">Transcription factor ste11</fullName>
    </submittedName>
</protein>
<feature type="compositionally biased region" description="Polar residues" evidence="5">
    <location>
        <begin position="160"/>
        <end position="178"/>
    </location>
</feature>
<keyword evidence="2 4" id="KW-0238">DNA-binding</keyword>
<feature type="compositionally biased region" description="Polar residues" evidence="5">
    <location>
        <begin position="94"/>
        <end position="110"/>
    </location>
</feature>
<name>A0AA40D5N5_9PEZI</name>
<dbReference type="SUPFAM" id="SSF47095">
    <property type="entry name" value="HMG-box"/>
    <property type="match status" value="1"/>
</dbReference>
<dbReference type="Proteomes" id="UP001175001">
    <property type="component" value="Unassembled WGS sequence"/>
</dbReference>
<dbReference type="PROSITE" id="PS50118">
    <property type="entry name" value="HMG_BOX_2"/>
    <property type="match status" value="1"/>
</dbReference>
<dbReference type="Gene3D" id="1.10.30.10">
    <property type="entry name" value="High mobility group box domain"/>
    <property type="match status" value="1"/>
</dbReference>
<evidence type="ECO:0000256" key="3">
    <source>
        <dbReference type="ARBA" id="ARBA00023163"/>
    </source>
</evidence>
<keyword evidence="8" id="KW-1185">Reference proteome</keyword>
<dbReference type="GO" id="GO:0030154">
    <property type="term" value="P:cell differentiation"/>
    <property type="evidence" value="ECO:0007669"/>
    <property type="project" value="TreeGrafter"/>
</dbReference>
<dbReference type="AlphaFoldDB" id="A0AA40D5N5"/>
<dbReference type="InterPro" id="IPR036910">
    <property type="entry name" value="HMG_box_dom_sf"/>
</dbReference>
<dbReference type="InterPro" id="IPR009071">
    <property type="entry name" value="HMG_box_dom"/>
</dbReference>
<feature type="DNA-binding region" description="HMG box" evidence="4">
    <location>
        <begin position="208"/>
        <end position="276"/>
    </location>
</feature>
<feature type="domain" description="HMG box" evidence="6">
    <location>
        <begin position="208"/>
        <end position="276"/>
    </location>
</feature>
<proteinExistence type="predicted"/>
<comment type="caution">
    <text evidence="7">The sequence shown here is derived from an EMBL/GenBank/DDBJ whole genome shotgun (WGS) entry which is preliminary data.</text>
</comment>
<dbReference type="GO" id="GO:0001228">
    <property type="term" value="F:DNA-binding transcription activator activity, RNA polymerase II-specific"/>
    <property type="evidence" value="ECO:0007669"/>
    <property type="project" value="TreeGrafter"/>
</dbReference>
<gene>
    <name evidence="7" type="primary">ste11</name>
    <name evidence="7" type="ORF">DIS24_g2555</name>
</gene>
<keyword evidence="1" id="KW-0805">Transcription regulation</keyword>
<keyword evidence="4" id="KW-0539">Nucleus</keyword>
<evidence type="ECO:0000256" key="4">
    <source>
        <dbReference type="PROSITE-ProRule" id="PRU00267"/>
    </source>
</evidence>
<dbReference type="Pfam" id="PF00505">
    <property type="entry name" value="HMG_box"/>
    <property type="match status" value="1"/>
</dbReference>
<dbReference type="FunFam" id="1.10.30.10:FF:000041">
    <property type="entry name" value="HMG box family protein"/>
    <property type="match status" value="1"/>
</dbReference>
<evidence type="ECO:0000313" key="7">
    <source>
        <dbReference type="EMBL" id="KAK0661493.1"/>
    </source>
</evidence>
<dbReference type="PANTHER" id="PTHR10270">
    <property type="entry name" value="SOX TRANSCRIPTION FACTOR"/>
    <property type="match status" value="1"/>
</dbReference>
<organism evidence="7 8">
    <name type="scientific">Lasiodiplodia hormozganensis</name>
    <dbReference type="NCBI Taxonomy" id="869390"/>
    <lineage>
        <taxon>Eukaryota</taxon>
        <taxon>Fungi</taxon>
        <taxon>Dikarya</taxon>
        <taxon>Ascomycota</taxon>
        <taxon>Pezizomycotina</taxon>
        <taxon>Dothideomycetes</taxon>
        <taxon>Dothideomycetes incertae sedis</taxon>
        <taxon>Botryosphaeriales</taxon>
        <taxon>Botryosphaeriaceae</taxon>
        <taxon>Lasiodiplodia</taxon>
    </lineage>
</organism>
<dbReference type="InterPro" id="IPR050140">
    <property type="entry name" value="SRY-related_HMG-box_TF-like"/>
</dbReference>
<evidence type="ECO:0000259" key="6">
    <source>
        <dbReference type="PROSITE" id="PS50118"/>
    </source>
</evidence>
<keyword evidence="3" id="KW-0804">Transcription</keyword>
<evidence type="ECO:0000313" key="8">
    <source>
        <dbReference type="Proteomes" id="UP001175001"/>
    </source>
</evidence>
<dbReference type="CDD" id="cd01389">
    <property type="entry name" value="HMG-box_ROX1-like"/>
    <property type="match status" value="1"/>
</dbReference>
<dbReference type="PANTHER" id="PTHR10270:SF161">
    <property type="entry name" value="SEX-DETERMINING REGION Y PROTEIN"/>
    <property type="match status" value="1"/>
</dbReference>
<dbReference type="SMART" id="SM00398">
    <property type="entry name" value="HMG"/>
    <property type="match status" value="1"/>
</dbReference>
<feature type="compositionally biased region" description="Polar residues" evidence="5">
    <location>
        <begin position="140"/>
        <end position="149"/>
    </location>
</feature>
<dbReference type="GO" id="GO:0000978">
    <property type="term" value="F:RNA polymerase II cis-regulatory region sequence-specific DNA binding"/>
    <property type="evidence" value="ECO:0007669"/>
    <property type="project" value="TreeGrafter"/>
</dbReference>